<dbReference type="SUPFAM" id="SSF52374">
    <property type="entry name" value="Nucleotidylyl transferase"/>
    <property type="match status" value="1"/>
</dbReference>
<comment type="caution">
    <text evidence="5">The sequence shown here is derived from an EMBL/GenBank/DDBJ whole genome shotgun (WGS) entry which is preliminary data.</text>
</comment>
<sequence>MTSSDDITLSVVKGAGLQSALAEIRPFLAARDLQTDENIDTFVLAHTTADHRLAGCAGLDQNVIKCVCTSEEFRDAGLSLKLATEVIKCGLTAGYDDLFLYTKYSNIRLFRGWGFSTLVEIPGAVAFLHYDQAAFEHYIEALRAFRKEGALTGSIVLNANPFTNGHRYLVEQASKDCDIVHIFLVKEDVSLFSYQDRLTLVRKGVADLKNVIVHEGSDYIISHATFPGYFLKDRAAVNEQASAVDALMFRRYIAPALNVSVRYVGTEPLDKTTAMYNVVLRKFLSTYPCDSKPVELKELERKTCGTAVISASRVRELIKAGNFEAIKELVPPSTFEFIRRTHTQS</sequence>
<dbReference type="GO" id="GO:0008771">
    <property type="term" value="F:[citrate (pro-3S)-lyase] ligase activity"/>
    <property type="evidence" value="ECO:0007669"/>
    <property type="project" value="UniProtKB-EC"/>
</dbReference>
<feature type="domain" description="Citrate lyase ligase C-terminal" evidence="4">
    <location>
        <begin position="152"/>
        <end position="338"/>
    </location>
</feature>
<evidence type="ECO:0000313" key="6">
    <source>
        <dbReference type="Proteomes" id="UP001301152"/>
    </source>
</evidence>
<dbReference type="EC" id="6.2.1.22" evidence="3"/>
<dbReference type="PIRSF" id="PIRSF005751">
    <property type="entry name" value="Acet_citr_lig"/>
    <property type="match status" value="1"/>
</dbReference>
<comment type="function">
    <text evidence="3">Acetylation of prosthetic group (2-(5''-phosphoribosyl)-3'-dephosphocoenzyme-A) of the gamma subunit of citrate lyase.</text>
</comment>
<dbReference type="EMBL" id="JAPIUZ010000001">
    <property type="protein sequence ID" value="MCX2562807.1"/>
    <property type="molecule type" value="Genomic_DNA"/>
</dbReference>
<keyword evidence="1 3" id="KW-0547">Nucleotide-binding</keyword>
<keyword evidence="6" id="KW-1185">Reference proteome</keyword>
<dbReference type="Pfam" id="PF08218">
    <property type="entry name" value="Citrate_ly_lig"/>
    <property type="match status" value="1"/>
</dbReference>
<dbReference type="Gene3D" id="3.40.630.30">
    <property type="match status" value="1"/>
</dbReference>
<organism evidence="5 6">
    <name type="scientific">Acetobacter thailandicus</name>
    <dbReference type="NCBI Taxonomy" id="1502842"/>
    <lineage>
        <taxon>Bacteria</taxon>
        <taxon>Pseudomonadati</taxon>
        <taxon>Pseudomonadota</taxon>
        <taxon>Alphaproteobacteria</taxon>
        <taxon>Acetobacterales</taxon>
        <taxon>Acetobacteraceae</taxon>
        <taxon>Acetobacter</taxon>
    </lineage>
</organism>
<proteinExistence type="predicted"/>
<comment type="catalytic activity">
    <reaction evidence="3">
        <text>holo-[citrate lyase ACP] + acetate + ATP = acetyl-[citrate lyase ACP] + AMP + diphosphate</text>
        <dbReference type="Rhea" id="RHEA:23788"/>
        <dbReference type="Rhea" id="RHEA-COMP:10158"/>
        <dbReference type="Rhea" id="RHEA-COMP:13710"/>
        <dbReference type="ChEBI" id="CHEBI:30089"/>
        <dbReference type="ChEBI" id="CHEBI:30616"/>
        <dbReference type="ChEBI" id="CHEBI:33019"/>
        <dbReference type="ChEBI" id="CHEBI:82683"/>
        <dbReference type="ChEBI" id="CHEBI:137976"/>
        <dbReference type="ChEBI" id="CHEBI:456215"/>
        <dbReference type="EC" id="6.2.1.22"/>
    </reaction>
</comment>
<dbReference type="PANTHER" id="PTHR40599:SF1">
    <property type="entry name" value="[CITRATE [PRO-3S]-LYASE] LIGASE"/>
    <property type="match status" value="1"/>
</dbReference>
<evidence type="ECO:0000256" key="1">
    <source>
        <dbReference type="ARBA" id="ARBA00022741"/>
    </source>
</evidence>
<accession>A0ABT3QBY9</accession>
<dbReference type="NCBIfam" id="TIGR00124">
    <property type="entry name" value="cit_ly_ligase"/>
    <property type="match status" value="1"/>
</dbReference>
<dbReference type="PANTHER" id="PTHR40599">
    <property type="entry name" value="[CITRATE [PRO-3S]-LYASE] LIGASE"/>
    <property type="match status" value="1"/>
</dbReference>
<dbReference type="RefSeq" id="WP_086553443.1">
    <property type="nucleotide sequence ID" value="NZ_JAERKY010000002.1"/>
</dbReference>
<keyword evidence="3 5" id="KW-0436">Ligase</keyword>
<keyword evidence="2 3" id="KW-0067">ATP-binding</keyword>
<evidence type="ECO:0000313" key="5">
    <source>
        <dbReference type="EMBL" id="MCX2562807.1"/>
    </source>
</evidence>
<dbReference type="InterPro" id="IPR013166">
    <property type="entry name" value="Citrate_lyase_ligase_C"/>
</dbReference>
<dbReference type="Proteomes" id="UP001301152">
    <property type="component" value="Unassembled WGS sequence"/>
</dbReference>
<evidence type="ECO:0000259" key="4">
    <source>
        <dbReference type="SMART" id="SM00764"/>
    </source>
</evidence>
<reference evidence="5 6" key="1">
    <citation type="submission" date="2022-11" db="EMBL/GenBank/DDBJ databases">
        <title>Genome sequencing of Acetobacter type strain.</title>
        <authorList>
            <person name="Heo J."/>
            <person name="Lee D."/>
            <person name="Han B.-H."/>
            <person name="Hong S.-B."/>
            <person name="Kwon S.-W."/>
        </authorList>
    </citation>
    <scope>NUCLEOTIDE SEQUENCE [LARGE SCALE GENOMIC DNA]</scope>
    <source>
        <strain evidence="5 6">KACC 21253</strain>
    </source>
</reference>
<dbReference type="Gene3D" id="3.40.50.620">
    <property type="entry name" value="HUPs"/>
    <property type="match status" value="1"/>
</dbReference>
<gene>
    <name evidence="5" type="primary">citC</name>
    <name evidence="5" type="ORF">OQ497_02325</name>
</gene>
<evidence type="ECO:0000256" key="3">
    <source>
        <dbReference type="PIRNR" id="PIRNR005751"/>
    </source>
</evidence>
<evidence type="ECO:0000256" key="2">
    <source>
        <dbReference type="ARBA" id="ARBA00022840"/>
    </source>
</evidence>
<dbReference type="NCBIfam" id="TIGR00125">
    <property type="entry name" value="cyt_tran_rel"/>
    <property type="match status" value="1"/>
</dbReference>
<name>A0ABT3QBY9_9PROT</name>
<dbReference type="SMART" id="SM00764">
    <property type="entry name" value="Citrate_ly_lig"/>
    <property type="match status" value="1"/>
</dbReference>
<dbReference type="InterPro" id="IPR014729">
    <property type="entry name" value="Rossmann-like_a/b/a_fold"/>
</dbReference>
<dbReference type="InterPro" id="IPR005216">
    <property type="entry name" value="Citrate_lyase_ligase"/>
</dbReference>
<dbReference type="InterPro" id="IPR004821">
    <property type="entry name" value="Cyt_trans-like"/>
</dbReference>
<protein>
    <recommendedName>
        <fullName evidence="3">[Citrate [pro-3S]-lyase] ligase</fullName>
        <ecNumber evidence="3">6.2.1.22</ecNumber>
    </recommendedName>
</protein>
<dbReference type="InterPro" id="IPR016181">
    <property type="entry name" value="Acyl_CoA_acyltransferase"/>
</dbReference>
<dbReference type="SUPFAM" id="SSF55729">
    <property type="entry name" value="Acyl-CoA N-acyltransferases (Nat)"/>
    <property type="match status" value="1"/>
</dbReference>